<sequence>MVMESRSLWRNRDFTIFWFAQTLSVAGDSFSYVALPLLVLHATGSVTQMGLLTGVAAAGSIIAGIFAGVVADRVRRRTLLIVCDVARFILYASIPVVWWFSPQIWLLYVVVPLAAAFAMVFRVGYVAAVPYLVGADKITEANGRLSGTYAAAWVGGPMLAGIISGVFGPTAAVAIDASTFAVSAIGLSFIRPRTRPSEAPSRVSARDFFIGAQFLWKHPVLRSLTVLLAFLAFLTTGLTDIYVFYVGHHLNQPDRTVGYVLAAGAVGTIIAAVLVSYARRALGFGACWIGSYALSGFAIACVGLSTSVPVIAGLVTVVVFGTSMAGICSLSLRQEVTPDHLLGRVTSAFWTIHMSLGPIGAAVLTVGVARYGVRALLLAAGTICVLIAVAASLTPIRQARPEAAPAMGD</sequence>
<name>A0ABQ5QW38_9ACTN</name>
<dbReference type="Proteomes" id="UP001144280">
    <property type="component" value="Unassembled WGS sequence"/>
</dbReference>
<feature type="transmembrane region" description="Helical" evidence="6">
    <location>
        <begin position="311"/>
        <end position="333"/>
    </location>
</feature>
<feature type="transmembrane region" description="Helical" evidence="6">
    <location>
        <begin position="51"/>
        <end position="71"/>
    </location>
</feature>
<feature type="transmembrane region" description="Helical" evidence="6">
    <location>
        <begin position="173"/>
        <end position="190"/>
    </location>
</feature>
<keyword evidence="2" id="KW-1003">Cell membrane</keyword>
<feature type="transmembrane region" description="Helical" evidence="6">
    <location>
        <begin position="78"/>
        <end position="100"/>
    </location>
</feature>
<feature type="transmembrane region" description="Helical" evidence="6">
    <location>
        <begin position="282"/>
        <end position="305"/>
    </location>
</feature>
<reference evidence="7" key="1">
    <citation type="submission" date="2022-12" db="EMBL/GenBank/DDBJ databases">
        <title>New Phytohabitans aurantiacus sp. RD004123 nov., an actinomycete isolated from soil.</title>
        <authorList>
            <person name="Triningsih D.W."/>
            <person name="Harunari E."/>
            <person name="Igarashi Y."/>
        </authorList>
    </citation>
    <scope>NUCLEOTIDE SEQUENCE</scope>
    <source>
        <strain evidence="7">RD004123</strain>
    </source>
</reference>
<comment type="caution">
    <text evidence="7">The sequence shown here is derived from an EMBL/GenBank/DDBJ whole genome shotgun (WGS) entry which is preliminary data.</text>
</comment>
<dbReference type="PANTHER" id="PTHR23513">
    <property type="entry name" value="INTEGRAL MEMBRANE EFFLUX PROTEIN-RELATED"/>
    <property type="match status" value="1"/>
</dbReference>
<evidence type="ECO:0000256" key="1">
    <source>
        <dbReference type="ARBA" id="ARBA00004651"/>
    </source>
</evidence>
<feature type="transmembrane region" description="Helical" evidence="6">
    <location>
        <begin position="345"/>
        <end position="369"/>
    </location>
</feature>
<feature type="transmembrane region" description="Helical" evidence="6">
    <location>
        <begin position="224"/>
        <end position="245"/>
    </location>
</feature>
<organism evidence="7 8">
    <name type="scientific">Phytohabitans aurantiacus</name>
    <dbReference type="NCBI Taxonomy" id="3016789"/>
    <lineage>
        <taxon>Bacteria</taxon>
        <taxon>Bacillati</taxon>
        <taxon>Actinomycetota</taxon>
        <taxon>Actinomycetes</taxon>
        <taxon>Micromonosporales</taxon>
        <taxon>Micromonosporaceae</taxon>
    </lineage>
</organism>
<protein>
    <submittedName>
        <fullName evidence="7">MFS transporter</fullName>
    </submittedName>
</protein>
<feature type="transmembrane region" description="Helical" evidence="6">
    <location>
        <begin position="106"/>
        <end position="133"/>
    </location>
</feature>
<dbReference type="InterPro" id="IPR011701">
    <property type="entry name" value="MFS"/>
</dbReference>
<feature type="transmembrane region" description="Helical" evidence="6">
    <location>
        <begin position="375"/>
        <end position="393"/>
    </location>
</feature>
<evidence type="ECO:0000313" key="7">
    <source>
        <dbReference type="EMBL" id="GLH98786.1"/>
    </source>
</evidence>
<evidence type="ECO:0000256" key="3">
    <source>
        <dbReference type="ARBA" id="ARBA00022692"/>
    </source>
</evidence>
<evidence type="ECO:0000256" key="2">
    <source>
        <dbReference type="ARBA" id="ARBA00022475"/>
    </source>
</evidence>
<dbReference type="EMBL" id="BSDI01000018">
    <property type="protein sequence ID" value="GLH98786.1"/>
    <property type="molecule type" value="Genomic_DNA"/>
</dbReference>
<keyword evidence="3 6" id="KW-0812">Transmembrane</keyword>
<keyword evidence="4 6" id="KW-1133">Transmembrane helix</keyword>
<keyword evidence="5 6" id="KW-0472">Membrane</keyword>
<feature type="transmembrane region" description="Helical" evidence="6">
    <location>
        <begin position="257"/>
        <end position="275"/>
    </location>
</feature>
<feature type="transmembrane region" description="Helical" evidence="6">
    <location>
        <begin position="145"/>
        <end position="167"/>
    </location>
</feature>
<dbReference type="PANTHER" id="PTHR23513:SF6">
    <property type="entry name" value="MAJOR FACILITATOR SUPERFAMILY ASSOCIATED DOMAIN-CONTAINING PROTEIN"/>
    <property type="match status" value="1"/>
</dbReference>
<dbReference type="InterPro" id="IPR036259">
    <property type="entry name" value="MFS_trans_sf"/>
</dbReference>
<evidence type="ECO:0000313" key="8">
    <source>
        <dbReference type="Proteomes" id="UP001144280"/>
    </source>
</evidence>
<dbReference type="CDD" id="cd06173">
    <property type="entry name" value="MFS_MefA_like"/>
    <property type="match status" value="1"/>
</dbReference>
<evidence type="ECO:0000256" key="4">
    <source>
        <dbReference type="ARBA" id="ARBA00022989"/>
    </source>
</evidence>
<keyword evidence="8" id="KW-1185">Reference proteome</keyword>
<gene>
    <name evidence="7" type="ORF">Pa4123_40610</name>
</gene>
<comment type="subcellular location">
    <subcellularLocation>
        <location evidence="1">Cell membrane</location>
        <topology evidence="1">Multi-pass membrane protein</topology>
    </subcellularLocation>
</comment>
<dbReference type="Gene3D" id="1.20.1250.20">
    <property type="entry name" value="MFS general substrate transporter like domains"/>
    <property type="match status" value="1"/>
</dbReference>
<evidence type="ECO:0000256" key="6">
    <source>
        <dbReference type="SAM" id="Phobius"/>
    </source>
</evidence>
<accession>A0ABQ5QW38</accession>
<dbReference type="Pfam" id="PF07690">
    <property type="entry name" value="MFS_1"/>
    <property type="match status" value="1"/>
</dbReference>
<dbReference type="SUPFAM" id="SSF103473">
    <property type="entry name" value="MFS general substrate transporter"/>
    <property type="match status" value="1"/>
</dbReference>
<evidence type="ECO:0000256" key="5">
    <source>
        <dbReference type="ARBA" id="ARBA00023136"/>
    </source>
</evidence>
<proteinExistence type="predicted"/>